<sequence length="124" mass="12643">MKVRMLPGVLIVAGSLAVVTVTTPVLVSAAGADADTPSSTGRTAAPRDTAAATDNAITSNVKARFASAKGLDAQRITVNTVDGVVRLEGTVRNESQRALALQAAREVRGVTAVSDEMRAATTVP</sequence>
<dbReference type="Gene3D" id="3.30.1340.30">
    <property type="match status" value="1"/>
</dbReference>
<keyword evidence="2" id="KW-0732">Signal</keyword>
<dbReference type="KEGG" id="ccam:M5D45_26970"/>
<evidence type="ECO:0000313" key="5">
    <source>
        <dbReference type="Proteomes" id="UP001056132"/>
    </source>
</evidence>
<proteinExistence type="predicted"/>
<evidence type="ECO:0000256" key="1">
    <source>
        <dbReference type="SAM" id="MobiDB-lite"/>
    </source>
</evidence>
<reference evidence="4" key="1">
    <citation type="journal article" date="2022" name="Microbiol. Resour. Announc.">
        <title>Genome Sequence of Cupriavidus campinensis Strain G5, a Member of a Bacterial Consortium Capable of Polyethylene Degradation.</title>
        <authorList>
            <person name="Schneider B."/>
            <person name="Pfeiffer F."/>
            <person name="Dyall-Smith M."/>
            <person name="Kunte H.J."/>
        </authorList>
    </citation>
    <scope>NUCLEOTIDE SEQUENCE</scope>
    <source>
        <strain evidence="4">G5</strain>
    </source>
</reference>
<feature type="signal peptide" evidence="2">
    <location>
        <begin position="1"/>
        <end position="29"/>
    </location>
</feature>
<dbReference type="InterPro" id="IPR051686">
    <property type="entry name" value="Lipoprotein_DolP"/>
</dbReference>
<feature type="compositionally biased region" description="Low complexity" evidence="1">
    <location>
        <begin position="40"/>
        <end position="51"/>
    </location>
</feature>
<protein>
    <submittedName>
        <fullName evidence="4">BON domain-containing protein</fullName>
    </submittedName>
</protein>
<feature type="region of interest" description="Disordered" evidence="1">
    <location>
        <begin position="30"/>
        <end position="51"/>
    </location>
</feature>
<dbReference type="RefSeq" id="WP_246118909.1">
    <property type="nucleotide sequence ID" value="NZ_CP097331.1"/>
</dbReference>
<dbReference type="Pfam" id="PF04972">
    <property type="entry name" value="BON"/>
    <property type="match status" value="1"/>
</dbReference>
<accession>A0AAE9I4V3</accession>
<dbReference type="InterPro" id="IPR007055">
    <property type="entry name" value="BON_dom"/>
</dbReference>
<organism evidence="4 5">
    <name type="scientific">Cupriavidus campinensis</name>
    <dbReference type="NCBI Taxonomy" id="151783"/>
    <lineage>
        <taxon>Bacteria</taxon>
        <taxon>Pseudomonadati</taxon>
        <taxon>Pseudomonadota</taxon>
        <taxon>Betaproteobacteria</taxon>
        <taxon>Burkholderiales</taxon>
        <taxon>Burkholderiaceae</taxon>
        <taxon>Cupriavidus</taxon>
    </lineage>
</organism>
<evidence type="ECO:0000259" key="3">
    <source>
        <dbReference type="PROSITE" id="PS50914"/>
    </source>
</evidence>
<dbReference type="PROSITE" id="PS50914">
    <property type="entry name" value="BON"/>
    <property type="match status" value="1"/>
</dbReference>
<reference evidence="4" key="2">
    <citation type="submission" date="2022-05" db="EMBL/GenBank/DDBJ databases">
        <authorList>
            <person name="Kunte H.-J."/>
        </authorList>
    </citation>
    <scope>NUCLEOTIDE SEQUENCE</scope>
    <source>
        <strain evidence="4">G5</strain>
    </source>
</reference>
<evidence type="ECO:0000313" key="4">
    <source>
        <dbReference type="EMBL" id="URF06728.1"/>
    </source>
</evidence>
<dbReference type="EMBL" id="CP097331">
    <property type="protein sequence ID" value="URF06728.1"/>
    <property type="molecule type" value="Genomic_DNA"/>
</dbReference>
<dbReference type="PANTHER" id="PTHR34606:SF15">
    <property type="entry name" value="BON DOMAIN-CONTAINING PROTEIN"/>
    <property type="match status" value="1"/>
</dbReference>
<dbReference type="Proteomes" id="UP001056132">
    <property type="component" value="Chromosome 2"/>
</dbReference>
<dbReference type="PANTHER" id="PTHR34606">
    <property type="entry name" value="BON DOMAIN-CONTAINING PROTEIN"/>
    <property type="match status" value="1"/>
</dbReference>
<dbReference type="AlphaFoldDB" id="A0AAE9I4V3"/>
<feature type="domain" description="BON" evidence="3">
    <location>
        <begin position="53"/>
        <end position="121"/>
    </location>
</feature>
<feature type="chain" id="PRO_5041908754" evidence="2">
    <location>
        <begin position="30"/>
        <end position="124"/>
    </location>
</feature>
<gene>
    <name evidence="4" type="ORF">M5D45_26970</name>
</gene>
<evidence type="ECO:0000256" key="2">
    <source>
        <dbReference type="SAM" id="SignalP"/>
    </source>
</evidence>
<name>A0AAE9I4V3_9BURK</name>